<keyword evidence="14" id="KW-0472">Membrane</keyword>
<feature type="transmembrane region" description="Helical" evidence="14">
    <location>
        <begin position="282"/>
        <end position="300"/>
    </location>
</feature>
<evidence type="ECO:0000256" key="10">
    <source>
        <dbReference type="ARBA" id="ARBA00022840"/>
    </source>
</evidence>
<feature type="compositionally biased region" description="Basic and acidic residues" evidence="13">
    <location>
        <begin position="651"/>
        <end position="662"/>
    </location>
</feature>
<dbReference type="GO" id="GO:0000049">
    <property type="term" value="F:tRNA binding"/>
    <property type="evidence" value="ECO:0007669"/>
    <property type="project" value="TreeGrafter"/>
</dbReference>
<feature type="compositionally biased region" description="Basic and acidic residues" evidence="13">
    <location>
        <begin position="682"/>
        <end position="700"/>
    </location>
</feature>
<evidence type="ECO:0000256" key="1">
    <source>
        <dbReference type="ARBA" id="ARBA00004496"/>
    </source>
</evidence>
<dbReference type="GO" id="GO:0003725">
    <property type="term" value="F:double-stranded RNA binding"/>
    <property type="evidence" value="ECO:0007669"/>
    <property type="project" value="InterPro"/>
</dbReference>
<keyword evidence="5" id="KW-0963">Cytoplasm</keyword>
<dbReference type="GO" id="GO:0061710">
    <property type="term" value="F:L-threonylcarbamoyladenylate synthase"/>
    <property type="evidence" value="ECO:0007669"/>
    <property type="project" value="UniProtKB-EC"/>
</dbReference>
<dbReference type="PANTHER" id="PTHR17490">
    <property type="entry name" value="SUA5"/>
    <property type="match status" value="1"/>
</dbReference>
<dbReference type="InterPro" id="IPR006070">
    <property type="entry name" value="Sua5-like_dom"/>
</dbReference>
<proteinExistence type="inferred from homology"/>
<dbReference type="FunFam" id="3.90.870.10:FF:000009">
    <property type="entry name" value="Threonylcarbamoyl-AMP synthase, putative"/>
    <property type="match status" value="1"/>
</dbReference>
<dbReference type="GO" id="GO:0008033">
    <property type="term" value="P:tRNA processing"/>
    <property type="evidence" value="ECO:0007669"/>
    <property type="project" value="UniProtKB-KW"/>
</dbReference>
<evidence type="ECO:0000256" key="4">
    <source>
        <dbReference type="ARBA" id="ARBA00015492"/>
    </source>
</evidence>
<keyword evidence="14" id="KW-1133">Transmembrane helix</keyword>
<keyword evidence="17" id="KW-1185">Reference proteome</keyword>
<comment type="catalytic activity">
    <reaction evidence="12">
        <text>L-threonine + hydrogencarbonate + ATP = L-threonylcarbamoyladenylate + diphosphate + H2O</text>
        <dbReference type="Rhea" id="RHEA:36407"/>
        <dbReference type="ChEBI" id="CHEBI:15377"/>
        <dbReference type="ChEBI" id="CHEBI:17544"/>
        <dbReference type="ChEBI" id="CHEBI:30616"/>
        <dbReference type="ChEBI" id="CHEBI:33019"/>
        <dbReference type="ChEBI" id="CHEBI:57926"/>
        <dbReference type="ChEBI" id="CHEBI:73682"/>
        <dbReference type="EC" id="2.7.7.87"/>
    </reaction>
</comment>
<dbReference type="GO" id="GO:0006450">
    <property type="term" value="P:regulation of translational fidelity"/>
    <property type="evidence" value="ECO:0007669"/>
    <property type="project" value="TreeGrafter"/>
</dbReference>
<evidence type="ECO:0000256" key="5">
    <source>
        <dbReference type="ARBA" id="ARBA00022490"/>
    </source>
</evidence>
<dbReference type="SUPFAM" id="SSF55821">
    <property type="entry name" value="YrdC/RibB"/>
    <property type="match status" value="1"/>
</dbReference>
<evidence type="ECO:0000313" key="17">
    <source>
        <dbReference type="Proteomes" id="UP000186817"/>
    </source>
</evidence>
<dbReference type="Gene3D" id="3.90.870.10">
    <property type="entry name" value="DHBP synthase"/>
    <property type="match status" value="1"/>
</dbReference>
<dbReference type="PROSITE" id="PS51163">
    <property type="entry name" value="YRDC"/>
    <property type="match status" value="1"/>
</dbReference>
<keyword evidence="10" id="KW-0067">ATP-binding</keyword>
<feature type="transmembrane region" description="Helical" evidence="14">
    <location>
        <begin position="312"/>
        <end position="334"/>
    </location>
</feature>
<reference evidence="16 17" key="1">
    <citation type="submission" date="2016-02" db="EMBL/GenBank/DDBJ databases">
        <title>Genome analysis of coral dinoflagellate symbionts highlights evolutionary adaptations to a symbiotic lifestyle.</title>
        <authorList>
            <person name="Aranda M."/>
            <person name="Li Y."/>
            <person name="Liew Y.J."/>
            <person name="Baumgarten S."/>
            <person name="Simakov O."/>
            <person name="Wilson M."/>
            <person name="Piel J."/>
            <person name="Ashoor H."/>
            <person name="Bougouffa S."/>
            <person name="Bajic V.B."/>
            <person name="Ryu T."/>
            <person name="Ravasi T."/>
            <person name="Bayer T."/>
            <person name="Micklem G."/>
            <person name="Kim H."/>
            <person name="Bhak J."/>
            <person name="Lajeunesse T.C."/>
            <person name="Voolstra C.R."/>
        </authorList>
    </citation>
    <scope>NUCLEOTIDE SEQUENCE [LARGE SCALE GENOMIC DNA]</scope>
    <source>
        <strain evidence="16 17">CCMP2467</strain>
    </source>
</reference>
<keyword evidence="9" id="KW-0547">Nucleotide-binding</keyword>
<dbReference type="GO" id="GO:0005524">
    <property type="term" value="F:ATP binding"/>
    <property type="evidence" value="ECO:0007669"/>
    <property type="project" value="UniProtKB-KW"/>
</dbReference>
<keyword evidence="6" id="KW-0808">Transferase</keyword>
<comment type="subcellular location">
    <subcellularLocation>
        <location evidence="1">Cytoplasm</location>
    </subcellularLocation>
</comment>
<evidence type="ECO:0000256" key="2">
    <source>
        <dbReference type="ARBA" id="ARBA00007663"/>
    </source>
</evidence>
<keyword evidence="7" id="KW-0819">tRNA processing</keyword>
<evidence type="ECO:0000256" key="7">
    <source>
        <dbReference type="ARBA" id="ARBA00022694"/>
    </source>
</evidence>
<comment type="similarity">
    <text evidence="2">Belongs to the SUA5 family.</text>
</comment>
<gene>
    <name evidence="16" type="primary">sua5</name>
    <name evidence="16" type="ORF">AK812_SmicGene1938</name>
</gene>
<feature type="domain" description="YrdC-like" evidence="15">
    <location>
        <begin position="27"/>
        <end position="221"/>
    </location>
</feature>
<feature type="region of interest" description="Disordered" evidence="13">
    <location>
        <begin position="651"/>
        <end position="733"/>
    </location>
</feature>
<sequence length="807" mass="87678">MTSRKRPAATLAEEDKAACILRPPHSSERFEALGAALRRGRLVAFPTETVYGLGANGLDPDAVLQIFEAKGRPLTDPCILHVSKAADAHALLDLDPDARAVFDVLTKEFWPGPLSIVGPARPVVPPQVTASTGFVAVRCPSHPLARQLVEAAGKPLAAPSANRFGHISPTLPDHVLQDLQHVPFLQILDGGPCNVGIESTVLKLDLASSAKSLLLLRQGGVPRERLLLHLVQLLHQLDRLRLSGLFSQNTGAAENPSPPGSAIGDEERVRLTSKYALELEKWMGSTVFSVGLLIFSMLFWTLLTASWITWRWWFSMIMVVSHVIITALLALLFSPQEYAKLIILSACIVSLIASGLMNFRFLNEEDKKSELVITTIGLGVGLNVMLSAGFSIQESALLNMIRSNVFVQVSTLFLVSSVRCAADPRLLAITVSFAAPYYSGECNYVFIESKRQATQLLCKKLREEMLQSNASHAFAMLIACSAIARGGPERSESTSWGFIIALMVVYAVSAIDVSLNQNLVGGLMTRAKDCISVTTANAIMTFHKVKRSLIKSIVKVGTVAAKHQKITVVAVDQSLFTGVAQMFGHSVSETDSFKRYMEEFHQGEEGGEEGKMGGKPEIFTLMQESGYDHTREGEVMLAIAAIEERIKKASEQEEAAKKKELPTKTPEASAAEQKTTPPGKESAPDASKKKEGEKPKKKEDEAGDEPSDESEEESEDEEDQEGESTVKKPKSKEIKSLKSLPSLVLVICPGHAIKVGNSRISETTTQQFSVLVGLPLEQVHSHVETAVKALYAEAAKSQLELPGIFIS</sequence>
<dbReference type="NCBIfam" id="TIGR00057">
    <property type="entry name" value="L-threonylcarbamoyladenylate synthase"/>
    <property type="match status" value="1"/>
</dbReference>
<feature type="transmembrane region" description="Helical" evidence="14">
    <location>
        <begin position="371"/>
        <end position="392"/>
    </location>
</feature>
<dbReference type="AlphaFoldDB" id="A0A1Q9F2M6"/>
<evidence type="ECO:0000256" key="12">
    <source>
        <dbReference type="ARBA" id="ARBA00048366"/>
    </source>
</evidence>
<dbReference type="InterPro" id="IPR050156">
    <property type="entry name" value="TC-AMP_synthase_SUA5"/>
</dbReference>
<feature type="transmembrane region" description="Helical" evidence="14">
    <location>
        <begin position="496"/>
        <end position="515"/>
    </location>
</feature>
<protein>
    <recommendedName>
        <fullName evidence="4">Threonylcarbamoyl-AMP synthase</fullName>
        <ecNumber evidence="3">2.7.7.87</ecNumber>
    </recommendedName>
    <alternativeName>
        <fullName evidence="11">L-threonylcarbamoyladenylate synthase</fullName>
    </alternativeName>
</protein>
<feature type="transmembrane region" description="Helical" evidence="14">
    <location>
        <begin position="341"/>
        <end position="359"/>
    </location>
</feature>
<feature type="compositionally biased region" description="Acidic residues" evidence="13">
    <location>
        <begin position="701"/>
        <end position="722"/>
    </location>
</feature>
<accession>A0A1Q9F2M6</accession>
<evidence type="ECO:0000256" key="9">
    <source>
        <dbReference type="ARBA" id="ARBA00022741"/>
    </source>
</evidence>
<evidence type="ECO:0000256" key="8">
    <source>
        <dbReference type="ARBA" id="ARBA00022695"/>
    </source>
</evidence>
<keyword evidence="14" id="KW-0812">Transmembrane</keyword>
<evidence type="ECO:0000256" key="6">
    <source>
        <dbReference type="ARBA" id="ARBA00022679"/>
    </source>
</evidence>
<name>A0A1Q9F2M6_SYMMI</name>
<evidence type="ECO:0000256" key="14">
    <source>
        <dbReference type="SAM" id="Phobius"/>
    </source>
</evidence>
<comment type="caution">
    <text evidence="16">The sequence shown here is derived from an EMBL/GenBank/DDBJ whole genome shotgun (WGS) entry which is preliminary data.</text>
</comment>
<dbReference type="Pfam" id="PF01300">
    <property type="entry name" value="Sua5_yciO_yrdC"/>
    <property type="match status" value="1"/>
</dbReference>
<organism evidence="16 17">
    <name type="scientific">Symbiodinium microadriaticum</name>
    <name type="common">Dinoflagellate</name>
    <name type="synonym">Zooxanthella microadriatica</name>
    <dbReference type="NCBI Taxonomy" id="2951"/>
    <lineage>
        <taxon>Eukaryota</taxon>
        <taxon>Sar</taxon>
        <taxon>Alveolata</taxon>
        <taxon>Dinophyceae</taxon>
        <taxon>Suessiales</taxon>
        <taxon>Symbiodiniaceae</taxon>
        <taxon>Symbiodinium</taxon>
    </lineage>
</organism>
<dbReference type="InterPro" id="IPR017945">
    <property type="entry name" value="DHBP_synth_RibB-like_a/b_dom"/>
</dbReference>
<dbReference type="PANTHER" id="PTHR17490:SF16">
    <property type="entry name" value="THREONYLCARBAMOYL-AMP SYNTHASE"/>
    <property type="match status" value="1"/>
</dbReference>
<evidence type="ECO:0000256" key="13">
    <source>
        <dbReference type="SAM" id="MobiDB-lite"/>
    </source>
</evidence>
<dbReference type="GO" id="GO:0005737">
    <property type="term" value="C:cytoplasm"/>
    <property type="evidence" value="ECO:0007669"/>
    <property type="project" value="UniProtKB-SubCell"/>
</dbReference>
<dbReference type="EC" id="2.7.7.87" evidence="3"/>
<evidence type="ECO:0000256" key="11">
    <source>
        <dbReference type="ARBA" id="ARBA00029774"/>
    </source>
</evidence>
<dbReference type="Proteomes" id="UP000186817">
    <property type="component" value="Unassembled WGS sequence"/>
</dbReference>
<evidence type="ECO:0000313" key="16">
    <source>
        <dbReference type="EMBL" id="OLQ13944.1"/>
    </source>
</evidence>
<keyword evidence="8" id="KW-0548">Nucleotidyltransferase</keyword>
<evidence type="ECO:0000256" key="3">
    <source>
        <dbReference type="ARBA" id="ARBA00012584"/>
    </source>
</evidence>
<evidence type="ECO:0000259" key="15">
    <source>
        <dbReference type="PROSITE" id="PS51163"/>
    </source>
</evidence>
<dbReference type="OrthoDB" id="412787at2759"/>
<dbReference type="EMBL" id="LSRX01000021">
    <property type="protein sequence ID" value="OLQ13944.1"/>
    <property type="molecule type" value="Genomic_DNA"/>
</dbReference>